<dbReference type="PANTHER" id="PTHR48004:SF58">
    <property type="entry name" value="OS01G0162200 PROTEIN"/>
    <property type="match status" value="1"/>
</dbReference>
<dbReference type="OMA" id="PQDEAIM"/>
<organism evidence="1 2">
    <name type="scientific">Setaria viridis</name>
    <name type="common">Green bristlegrass</name>
    <name type="synonym">Setaria italica subsp. viridis</name>
    <dbReference type="NCBI Taxonomy" id="4556"/>
    <lineage>
        <taxon>Eukaryota</taxon>
        <taxon>Viridiplantae</taxon>
        <taxon>Streptophyta</taxon>
        <taxon>Embryophyta</taxon>
        <taxon>Tracheophyta</taxon>
        <taxon>Spermatophyta</taxon>
        <taxon>Magnoliopsida</taxon>
        <taxon>Liliopsida</taxon>
        <taxon>Poales</taxon>
        <taxon>Poaceae</taxon>
        <taxon>PACMAD clade</taxon>
        <taxon>Panicoideae</taxon>
        <taxon>Panicodae</taxon>
        <taxon>Paniceae</taxon>
        <taxon>Cenchrinae</taxon>
        <taxon>Setaria</taxon>
    </lineage>
</organism>
<dbReference type="PANTHER" id="PTHR48004">
    <property type="entry name" value="OS01G0149700 PROTEIN"/>
    <property type="match status" value="1"/>
</dbReference>
<evidence type="ECO:0000313" key="1">
    <source>
        <dbReference type="EMBL" id="TKW37938.1"/>
    </source>
</evidence>
<dbReference type="EMBL" id="CM016552">
    <property type="protein sequence ID" value="TKW37938.1"/>
    <property type="molecule type" value="Genomic_DNA"/>
</dbReference>
<sequence length="219" mass="24112">MLTSLNAGYNHLSGALPDEIFNMTLLKHLSFSKNQLEGSLGDISKHRNLAILDLGGNVIRGSIPDSIGELKGLQELQLGHNNVSGELPSTLGNCTDLRSINLGCNNFSGELTGFNFSTLTNLKSLDLMRNNFNGTFPESIYSCSNLTALRLSNNRFQGQLSERISNLKHLSFLSLVNSSLRNITSALQILRNCRNLNTLLIGKNFMHEAMPEDNRIDGF</sequence>
<keyword evidence="2" id="KW-1185">Reference proteome</keyword>
<dbReference type="Pfam" id="PF13855">
    <property type="entry name" value="LRR_8"/>
    <property type="match status" value="1"/>
</dbReference>
<accession>A0A4U6W5S6</accession>
<dbReference type="InterPro" id="IPR032675">
    <property type="entry name" value="LRR_dom_sf"/>
</dbReference>
<dbReference type="InterPro" id="IPR052941">
    <property type="entry name" value="StomDev_PlantInt_Reg"/>
</dbReference>
<evidence type="ECO:0008006" key="3">
    <source>
        <dbReference type="Google" id="ProtNLM"/>
    </source>
</evidence>
<dbReference type="Proteomes" id="UP000298652">
    <property type="component" value="Chromosome 1"/>
</dbReference>
<dbReference type="AlphaFoldDB" id="A0A4U6W5S6"/>
<dbReference type="Gene3D" id="3.80.10.10">
    <property type="entry name" value="Ribonuclease Inhibitor"/>
    <property type="match status" value="2"/>
</dbReference>
<dbReference type="InterPro" id="IPR001611">
    <property type="entry name" value="Leu-rich_rpt"/>
</dbReference>
<proteinExistence type="predicted"/>
<gene>
    <name evidence="1" type="ORF">SEVIR_1G082132v2</name>
</gene>
<protein>
    <recommendedName>
        <fullName evidence="3">Leucine-rich repeat-containing N-terminal plant-type domain-containing protein</fullName>
    </recommendedName>
</protein>
<evidence type="ECO:0000313" key="2">
    <source>
        <dbReference type="Proteomes" id="UP000298652"/>
    </source>
</evidence>
<dbReference type="Pfam" id="PF00560">
    <property type="entry name" value="LRR_1"/>
    <property type="match status" value="3"/>
</dbReference>
<dbReference type="Gramene" id="TKW37938">
    <property type="protein sequence ID" value="TKW37938"/>
    <property type="gene ID" value="SEVIR_1G082132v2"/>
</dbReference>
<reference evidence="1" key="1">
    <citation type="submission" date="2019-03" db="EMBL/GenBank/DDBJ databases">
        <title>WGS assembly of Setaria viridis.</title>
        <authorList>
            <person name="Huang P."/>
            <person name="Jenkins J."/>
            <person name="Grimwood J."/>
            <person name="Barry K."/>
            <person name="Healey A."/>
            <person name="Mamidi S."/>
            <person name="Sreedasyam A."/>
            <person name="Shu S."/>
            <person name="Feldman M."/>
            <person name="Wu J."/>
            <person name="Yu Y."/>
            <person name="Chen C."/>
            <person name="Johnson J."/>
            <person name="Rokhsar D."/>
            <person name="Baxter I."/>
            <person name="Schmutz J."/>
            <person name="Brutnell T."/>
            <person name="Kellogg E."/>
        </authorList>
    </citation>
    <scope>NUCLEOTIDE SEQUENCE [LARGE SCALE GENOMIC DNA]</scope>
</reference>
<name>A0A4U6W5S6_SETVI</name>
<dbReference type="SUPFAM" id="SSF52058">
    <property type="entry name" value="L domain-like"/>
    <property type="match status" value="1"/>
</dbReference>